<dbReference type="Gene3D" id="4.10.280.10">
    <property type="entry name" value="Helix-loop-helix DNA-binding domain"/>
    <property type="match status" value="1"/>
</dbReference>
<protein>
    <recommendedName>
        <fullName evidence="2">BHLH domain-containing protein</fullName>
    </recommendedName>
</protein>
<accession>A0A7M5X756</accession>
<dbReference type="RefSeq" id="XP_066915969.1">
    <property type="nucleotide sequence ID" value="XM_067059868.1"/>
</dbReference>
<dbReference type="Pfam" id="PF00010">
    <property type="entry name" value="HLH"/>
    <property type="match status" value="1"/>
</dbReference>
<dbReference type="CDD" id="cd11390">
    <property type="entry name" value="bHLH_TS"/>
    <property type="match status" value="1"/>
</dbReference>
<organism evidence="3 4">
    <name type="scientific">Clytia hemisphaerica</name>
    <dbReference type="NCBI Taxonomy" id="252671"/>
    <lineage>
        <taxon>Eukaryota</taxon>
        <taxon>Metazoa</taxon>
        <taxon>Cnidaria</taxon>
        <taxon>Hydrozoa</taxon>
        <taxon>Hydroidolina</taxon>
        <taxon>Leptothecata</taxon>
        <taxon>Obeliida</taxon>
        <taxon>Clytiidae</taxon>
        <taxon>Clytia</taxon>
    </lineage>
</organism>
<dbReference type="SUPFAM" id="SSF47459">
    <property type="entry name" value="HLH, helix-loop-helix DNA-binding domain"/>
    <property type="match status" value="1"/>
</dbReference>
<dbReference type="PANTHER" id="PTHR19290:SF163">
    <property type="entry name" value="BASIC HELIX-LOOP-HELIX NEURAL TRANSCRIPTION FACTOR TAP"/>
    <property type="match status" value="1"/>
</dbReference>
<evidence type="ECO:0000313" key="3">
    <source>
        <dbReference type="EnsemblMetazoa" id="CLYHEMP018484.2"/>
    </source>
</evidence>
<dbReference type="OrthoDB" id="6252479at2759"/>
<dbReference type="GO" id="GO:0000981">
    <property type="term" value="F:DNA-binding transcription factor activity, RNA polymerase II-specific"/>
    <property type="evidence" value="ECO:0007669"/>
    <property type="project" value="TreeGrafter"/>
</dbReference>
<evidence type="ECO:0000313" key="4">
    <source>
        <dbReference type="Proteomes" id="UP000594262"/>
    </source>
</evidence>
<evidence type="ECO:0000256" key="1">
    <source>
        <dbReference type="SAM" id="MobiDB-lite"/>
    </source>
</evidence>
<dbReference type="EnsemblMetazoa" id="CLYHEMT018484.2">
    <property type="protein sequence ID" value="CLYHEMP018484.2"/>
    <property type="gene ID" value="CLYHEMG018484"/>
</dbReference>
<dbReference type="InterPro" id="IPR050359">
    <property type="entry name" value="bHLH_transcription_factors"/>
</dbReference>
<evidence type="ECO:0000259" key="2">
    <source>
        <dbReference type="PROSITE" id="PS50888"/>
    </source>
</evidence>
<dbReference type="InterPro" id="IPR036638">
    <property type="entry name" value="HLH_DNA-bd_sf"/>
</dbReference>
<name>A0A7M5X756_9CNID</name>
<dbReference type="GO" id="GO:0046983">
    <property type="term" value="F:protein dimerization activity"/>
    <property type="evidence" value="ECO:0007669"/>
    <property type="project" value="InterPro"/>
</dbReference>
<dbReference type="SMART" id="SM00353">
    <property type="entry name" value="HLH"/>
    <property type="match status" value="1"/>
</dbReference>
<dbReference type="PANTHER" id="PTHR19290">
    <property type="entry name" value="BASIC HELIX-LOOP-HELIX PROTEIN NEUROGENIN-RELATED"/>
    <property type="match status" value="1"/>
</dbReference>
<reference evidence="3" key="1">
    <citation type="submission" date="2021-01" db="UniProtKB">
        <authorList>
            <consortium name="EnsemblMetazoa"/>
        </authorList>
    </citation>
    <scope>IDENTIFICATION</scope>
</reference>
<dbReference type="GO" id="GO:0007423">
    <property type="term" value="P:sensory organ development"/>
    <property type="evidence" value="ECO:0007669"/>
    <property type="project" value="TreeGrafter"/>
</dbReference>
<feature type="compositionally biased region" description="Low complexity" evidence="1">
    <location>
        <begin position="48"/>
        <end position="57"/>
    </location>
</feature>
<keyword evidence="4" id="KW-1185">Reference proteome</keyword>
<dbReference type="GeneID" id="136803115"/>
<feature type="compositionally biased region" description="Basic residues" evidence="1">
    <location>
        <begin position="36"/>
        <end position="47"/>
    </location>
</feature>
<dbReference type="AlphaFoldDB" id="A0A7M5X756"/>
<dbReference type="GO" id="GO:0045944">
    <property type="term" value="P:positive regulation of transcription by RNA polymerase II"/>
    <property type="evidence" value="ECO:0007669"/>
    <property type="project" value="TreeGrafter"/>
</dbReference>
<dbReference type="GO" id="GO:0070888">
    <property type="term" value="F:E-box binding"/>
    <property type="evidence" value="ECO:0007669"/>
    <property type="project" value="TreeGrafter"/>
</dbReference>
<feature type="region of interest" description="Disordered" evidence="1">
    <location>
        <begin position="1"/>
        <end position="62"/>
    </location>
</feature>
<proteinExistence type="predicted"/>
<dbReference type="GO" id="GO:0005634">
    <property type="term" value="C:nucleus"/>
    <property type="evidence" value="ECO:0007669"/>
    <property type="project" value="TreeGrafter"/>
</dbReference>
<dbReference type="PROSITE" id="PS50888">
    <property type="entry name" value="BHLH"/>
    <property type="match status" value="1"/>
</dbReference>
<dbReference type="SMR" id="A0A7M5X756"/>
<sequence>MYIKPEPQDELEVDIVDTPSDQSSSDDTFSPPAANHPHHQHFYHHHTPTTPNNYLHPSSNSSRMKRLRANDRERRRVHLINCAMEELKEHVPGLKDKRKLTKLELLRAANQYIWILDEALRTNHSIDQIQKRAEQPVSYALPPVHTFSPPLYYVRYGGMPKLRRESSS</sequence>
<feature type="domain" description="BHLH" evidence="2">
    <location>
        <begin position="64"/>
        <end position="116"/>
    </location>
</feature>
<dbReference type="GO" id="GO:0061564">
    <property type="term" value="P:axon development"/>
    <property type="evidence" value="ECO:0007669"/>
    <property type="project" value="TreeGrafter"/>
</dbReference>
<feature type="compositionally biased region" description="Low complexity" evidence="1">
    <location>
        <begin position="17"/>
        <end position="32"/>
    </location>
</feature>
<dbReference type="Proteomes" id="UP000594262">
    <property type="component" value="Unplaced"/>
</dbReference>
<dbReference type="InterPro" id="IPR011598">
    <property type="entry name" value="bHLH_dom"/>
</dbReference>